<dbReference type="AlphaFoldDB" id="A0AAV1RMX5"/>
<gene>
    <name evidence="1" type="ORF">DCAF_LOCUS13110</name>
</gene>
<evidence type="ECO:0000313" key="2">
    <source>
        <dbReference type="Proteomes" id="UP001314170"/>
    </source>
</evidence>
<proteinExistence type="predicted"/>
<comment type="caution">
    <text evidence="1">The sequence shown here is derived from an EMBL/GenBank/DDBJ whole genome shotgun (WGS) entry which is preliminary data.</text>
</comment>
<dbReference type="EMBL" id="CAWUPB010001108">
    <property type="protein sequence ID" value="CAK7338069.1"/>
    <property type="molecule type" value="Genomic_DNA"/>
</dbReference>
<accession>A0AAV1RMX5</accession>
<reference evidence="1 2" key="1">
    <citation type="submission" date="2024-01" db="EMBL/GenBank/DDBJ databases">
        <authorList>
            <person name="Waweru B."/>
        </authorList>
    </citation>
    <scope>NUCLEOTIDE SEQUENCE [LARGE SCALE GENOMIC DNA]</scope>
</reference>
<organism evidence="1 2">
    <name type="scientific">Dovyalis caffra</name>
    <dbReference type="NCBI Taxonomy" id="77055"/>
    <lineage>
        <taxon>Eukaryota</taxon>
        <taxon>Viridiplantae</taxon>
        <taxon>Streptophyta</taxon>
        <taxon>Embryophyta</taxon>
        <taxon>Tracheophyta</taxon>
        <taxon>Spermatophyta</taxon>
        <taxon>Magnoliopsida</taxon>
        <taxon>eudicotyledons</taxon>
        <taxon>Gunneridae</taxon>
        <taxon>Pentapetalae</taxon>
        <taxon>rosids</taxon>
        <taxon>fabids</taxon>
        <taxon>Malpighiales</taxon>
        <taxon>Salicaceae</taxon>
        <taxon>Flacourtieae</taxon>
        <taxon>Dovyalis</taxon>
    </lineage>
</organism>
<keyword evidence="2" id="KW-1185">Reference proteome</keyword>
<name>A0AAV1RMX5_9ROSI</name>
<dbReference type="Proteomes" id="UP001314170">
    <property type="component" value="Unassembled WGS sequence"/>
</dbReference>
<evidence type="ECO:0000313" key="1">
    <source>
        <dbReference type="EMBL" id="CAK7338069.1"/>
    </source>
</evidence>
<sequence>MGVRASHGSLTENVDKFSVGRGAAAGPCTRVVSLKSGYGLRVKVKPRRFRMPY</sequence>
<protein>
    <submittedName>
        <fullName evidence="1">Uncharacterized protein</fullName>
    </submittedName>
</protein>
<feature type="non-terminal residue" evidence="1">
    <location>
        <position position="53"/>
    </location>
</feature>